<organism evidence="1">
    <name type="scientific">Aceria tosichella</name>
    <name type="common">wheat curl mite</name>
    <dbReference type="NCBI Taxonomy" id="561515"/>
    <lineage>
        <taxon>Eukaryota</taxon>
        <taxon>Metazoa</taxon>
        <taxon>Ecdysozoa</taxon>
        <taxon>Arthropoda</taxon>
        <taxon>Chelicerata</taxon>
        <taxon>Arachnida</taxon>
        <taxon>Acari</taxon>
        <taxon>Acariformes</taxon>
        <taxon>Trombidiformes</taxon>
        <taxon>Prostigmata</taxon>
        <taxon>Eupodina</taxon>
        <taxon>Eriophyoidea</taxon>
        <taxon>Eriophyidae</taxon>
        <taxon>Eriophyinae</taxon>
        <taxon>Aceriini</taxon>
        <taxon>Aceria</taxon>
    </lineage>
</organism>
<evidence type="ECO:0000313" key="1">
    <source>
        <dbReference type="EMBL" id="MDE49812.1"/>
    </source>
</evidence>
<reference evidence="1" key="1">
    <citation type="submission" date="2018-10" db="EMBL/GenBank/DDBJ databases">
        <title>Transcriptome assembly of Aceria tosichella (Wheat curl mite) Type 2.</title>
        <authorList>
            <person name="Scully E.D."/>
            <person name="Geib S.M."/>
            <person name="Palmer N.A."/>
            <person name="Gupta A.K."/>
            <person name="Sarath G."/>
            <person name="Tatineni S."/>
        </authorList>
    </citation>
    <scope>NUCLEOTIDE SEQUENCE</scope>
    <source>
        <strain evidence="1">LincolnNE</strain>
    </source>
</reference>
<dbReference type="AlphaFoldDB" id="A0A6G1SIL2"/>
<sequence length="103" mass="11865">MQSLSNTTRLLLKRTGAAYQLRQLSADSIVSRNPYEELRVELDSNSSRENPMKINAYGNERTIACVCDDMHFMTLKKGPPVKCKCGYWFQLVDADKFWKKESP</sequence>
<gene>
    <name evidence="1" type="ORF">g.21217</name>
</gene>
<dbReference type="InterPro" id="IPR036972">
    <property type="entry name" value="Cyt_c_oxidase_su5b_sf"/>
</dbReference>
<name>A0A6G1SIL2_9ACAR</name>
<accession>A0A6G1SIL2</accession>
<proteinExistence type="predicted"/>
<dbReference type="GO" id="GO:0045277">
    <property type="term" value="C:respiratory chain complex IV"/>
    <property type="evidence" value="ECO:0007669"/>
    <property type="project" value="InterPro"/>
</dbReference>
<dbReference type="GO" id="GO:0005740">
    <property type="term" value="C:mitochondrial envelope"/>
    <property type="evidence" value="ECO:0007669"/>
    <property type="project" value="InterPro"/>
</dbReference>
<dbReference type="EMBL" id="GGYP01005041">
    <property type="protein sequence ID" value="MDE49812.1"/>
    <property type="molecule type" value="Transcribed_RNA"/>
</dbReference>
<dbReference type="GO" id="GO:0006123">
    <property type="term" value="P:mitochondrial electron transport, cytochrome c to oxygen"/>
    <property type="evidence" value="ECO:0007669"/>
    <property type="project" value="InterPro"/>
</dbReference>
<dbReference type="SUPFAM" id="SSF57802">
    <property type="entry name" value="Rubredoxin-like"/>
    <property type="match status" value="1"/>
</dbReference>
<dbReference type="Gene3D" id="2.60.11.10">
    <property type="entry name" value="Cytochrome c oxidase, subunit Vb"/>
    <property type="match status" value="1"/>
</dbReference>
<protein>
    <recommendedName>
        <fullName evidence="2">Cytochrome c oxidase subunit 5B, mitochondrial</fullName>
    </recommendedName>
</protein>
<evidence type="ECO:0008006" key="2">
    <source>
        <dbReference type="Google" id="ProtNLM"/>
    </source>
</evidence>